<gene>
    <name evidence="2" type="ORF">OL233_04175</name>
</gene>
<keyword evidence="1" id="KW-0472">Membrane</keyword>
<evidence type="ECO:0000256" key="1">
    <source>
        <dbReference type="SAM" id="Phobius"/>
    </source>
</evidence>
<dbReference type="EMBL" id="JAPDSH010000002">
    <property type="protein sequence ID" value="MDF0479478.1"/>
    <property type="molecule type" value="Genomic_DNA"/>
</dbReference>
<feature type="transmembrane region" description="Helical" evidence="1">
    <location>
        <begin position="6"/>
        <end position="29"/>
    </location>
</feature>
<keyword evidence="3" id="KW-1185">Reference proteome</keyword>
<protein>
    <recommendedName>
        <fullName evidence="4">YtzI protein</fullName>
    </recommendedName>
</protein>
<sequence length="44" mass="5126">MLFYVLTGLIVILLVLIVIMSAIFCYSYIQSKQKEWSDKNKAEL</sequence>
<name>A0ABT5X0E8_9ENTE</name>
<proteinExistence type="predicted"/>
<evidence type="ECO:0000313" key="2">
    <source>
        <dbReference type="EMBL" id="MDF0479478.1"/>
    </source>
</evidence>
<organism evidence="2 3">
    <name type="scientific">Vagococcus proximus</name>
    <dbReference type="NCBI Taxonomy" id="2991417"/>
    <lineage>
        <taxon>Bacteria</taxon>
        <taxon>Bacillati</taxon>
        <taxon>Bacillota</taxon>
        <taxon>Bacilli</taxon>
        <taxon>Lactobacillales</taxon>
        <taxon>Enterococcaceae</taxon>
        <taxon>Vagococcus</taxon>
    </lineage>
</organism>
<reference evidence="2" key="1">
    <citation type="submission" date="2022-10" db="EMBL/GenBank/DDBJ databases">
        <title>Vagococcus sp. isolated from poultry meat.</title>
        <authorList>
            <person name="Johansson P."/>
            <person name="Bjorkroth J."/>
        </authorList>
    </citation>
    <scope>NUCLEOTIDE SEQUENCE</scope>
    <source>
        <strain evidence="2">PNs007</strain>
    </source>
</reference>
<dbReference type="RefSeq" id="WP_275471107.1">
    <property type="nucleotide sequence ID" value="NZ_JAPDSH010000002.1"/>
</dbReference>
<comment type="caution">
    <text evidence="2">The sequence shown here is derived from an EMBL/GenBank/DDBJ whole genome shotgun (WGS) entry which is preliminary data.</text>
</comment>
<keyword evidence="1" id="KW-1133">Transmembrane helix</keyword>
<evidence type="ECO:0008006" key="4">
    <source>
        <dbReference type="Google" id="ProtNLM"/>
    </source>
</evidence>
<dbReference type="Proteomes" id="UP001147148">
    <property type="component" value="Unassembled WGS sequence"/>
</dbReference>
<evidence type="ECO:0000313" key="3">
    <source>
        <dbReference type="Proteomes" id="UP001147148"/>
    </source>
</evidence>
<keyword evidence="1" id="KW-0812">Transmembrane</keyword>
<accession>A0ABT5X0E8</accession>